<dbReference type="EMBL" id="CM001881">
    <property type="protein sequence ID" value="EOY21250.1"/>
    <property type="molecule type" value="Genomic_DNA"/>
</dbReference>
<dbReference type="InterPro" id="IPR004332">
    <property type="entry name" value="Transposase_MuDR"/>
</dbReference>
<dbReference type="InParanoid" id="A0A061FUS0"/>
<name>A0A061FUS0_THECC</name>
<proteinExistence type="predicted"/>
<dbReference type="OMA" id="CKDENQC"/>
<evidence type="ECO:0000313" key="3">
    <source>
        <dbReference type="Proteomes" id="UP000026915"/>
    </source>
</evidence>
<protein>
    <recommendedName>
        <fullName evidence="1">Transposase MuDR plant domain-containing protein</fullName>
    </recommendedName>
</protein>
<dbReference type="HOGENOM" id="CLU_570386_0_0_1"/>
<dbReference type="PANTHER" id="PTHR31973:SF195">
    <property type="entry name" value="MUDR FAMILY TRANSPOSASE"/>
    <property type="match status" value="1"/>
</dbReference>
<evidence type="ECO:0000259" key="1">
    <source>
        <dbReference type="Pfam" id="PF03108"/>
    </source>
</evidence>
<keyword evidence="3" id="KW-1185">Reference proteome</keyword>
<accession>A0A061FUS0</accession>
<feature type="domain" description="Transposase MuDR plant" evidence="1">
    <location>
        <begin position="103"/>
        <end position="162"/>
    </location>
</feature>
<sequence length="391" mass="44441">MQRVRSDLSFAGLMKLVEDVVGVNSEIDEIELHALISTPGELSWPIIKDDEDVALILLEQRNVPAVGSGKLMQEPCEVSVDISGVERFSFQPITTEESTCADDHLYKGRMFSSKAELKRALNMLVIKEKFAIRVKRSCKGCYEVGCKDKACKFSLRATKLLERGEYWQVRTFHKVHTCTVDGLQGRFPTTSAKIIGELISHKLRANGVALRPKNIICEMRVQWGLECLNGKAWQAKEYVERLVFDLSEESFQLLPSYFYMLEQENPNTLTAMATNEAERFKYCFWSYGTCIRGFRDVMRPTVAIDATHLKSRFKGVLFVATCKDENQCVYPVAFGIGIFLKCTSTFISTSTSAFCKDANMYFYIFLKCKLEAFDLFIKYVAFDLFNSSCVA</sequence>
<dbReference type="Gramene" id="EOY21250">
    <property type="protein sequence ID" value="EOY21250"/>
    <property type="gene ID" value="TCM_012672"/>
</dbReference>
<gene>
    <name evidence="2" type="ORF">TCM_012672</name>
</gene>
<dbReference type="PANTHER" id="PTHR31973">
    <property type="entry name" value="POLYPROTEIN, PUTATIVE-RELATED"/>
    <property type="match status" value="1"/>
</dbReference>
<reference evidence="2 3" key="1">
    <citation type="journal article" date="2013" name="Genome Biol.">
        <title>The genome sequence of the most widely cultivated cacao type and its use to identify candidate genes regulating pod color.</title>
        <authorList>
            <person name="Motamayor J.C."/>
            <person name="Mockaitis K."/>
            <person name="Schmutz J."/>
            <person name="Haiminen N."/>
            <person name="Iii D.L."/>
            <person name="Cornejo O."/>
            <person name="Findley S.D."/>
            <person name="Zheng P."/>
            <person name="Utro F."/>
            <person name="Royaert S."/>
            <person name="Saski C."/>
            <person name="Jenkins J."/>
            <person name="Podicheti R."/>
            <person name="Zhao M."/>
            <person name="Scheffler B.E."/>
            <person name="Stack J.C."/>
            <person name="Feltus F.A."/>
            <person name="Mustiga G.M."/>
            <person name="Amores F."/>
            <person name="Phillips W."/>
            <person name="Marelli J.P."/>
            <person name="May G.D."/>
            <person name="Shapiro H."/>
            <person name="Ma J."/>
            <person name="Bustamante C.D."/>
            <person name="Schnell R.J."/>
            <person name="Main D."/>
            <person name="Gilbert D."/>
            <person name="Parida L."/>
            <person name="Kuhn D.N."/>
        </authorList>
    </citation>
    <scope>NUCLEOTIDE SEQUENCE [LARGE SCALE GENOMIC DNA]</scope>
    <source>
        <strain evidence="3">cv. Matina 1-6</strain>
    </source>
</reference>
<dbReference type="Proteomes" id="UP000026915">
    <property type="component" value="Chromosome 3"/>
</dbReference>
<dbReference type="AlphaFoldDB" id="A0A061FUS0"/>
<evidence type="ECO:0000313" key="2">
    <source>
        <dbReference type="EMBL" id="EOY21250.1"/>
    </source>
</evidence>
<dbReference type="Pfam" id="PF03108">
    <property type="entry name" value="DBD_Tnp_Mut"/>
    <property type="match status" value="1"/>
</dbReference>
<dbReference type="eggNOG" id="ENOG502RJNC">
    <property type="taxonomic scope" value="Eukaryota"/>
</dbReference>
<organism evidence="2 3">
    <name type="scientific">Theobroma cacao</name>
    <name type="common">Cacao</name>
    <name type="synonym">Cocoa</name>
    <dbReference type="NCBI Taxonomy" id="3641"/>
    <lineage>
        <taxon>Eukaryota</taxon>
        <taxon>Viridiplantae</taxon>
        <taxon>Streptophyta</taxon>
        <taxon>Embryophyta</taxon>
        <taxon>Tracheophyta</taxon>
        <taxon>Spermatophyta</taxon>
        <taxon>Magnoliopsida</taxon>
        <taxon>eudicotyledons</taxon>
        <taxon>Gunneridae</taxon>
        <taxon>Pentapetalae</taxon>
        <taxon>rosids</taxon>
        <taxon>malvids</taxon>
        <taxon>Malvales</taxon>
        <taxon>Malvaceae</taxon>
        <taxon>Byttnerioideae</taxon>
        <taxon>Theobroma</taxon>
    </lineage>
</organism>
<dbReference type="STRING" id="3641.A0A061FUS0"/>